<evidence type="ECO:0000313" key="10">
    <source>
        <dbReference type="Proteomes" id="UP000236755"/>
    </source>
</evidence>
<dbReference type="PANTHER" id="PTHR43711">
    <property type="entry name" value="TWO-COMPONENT HISTIDINE KINASE"/>
    <property type="match status" value="1"/>
</dbReference>
<evidence type="ECO:0000256" key="3">
    <source>
        <dbReference type="ARBA" id="ARBA00022553"/>
    </source>
</evidence>
<protein>
    <recommendedName>
        <fullName evidence="2">histidine kinase</fullName>
        <ecNumber evidence="2">2.7.13.3</ecNumber>
    </recommendedName>
</protein>
<dbReference type="PROSITE" id="PS50109">
    <property type="entry name" value="HIS_KIN"/>
    <property type="match status" value="1"/>
</dbReference>
<evidence type="ECO:0000256" key="6">
    <source>
        <dbReference type="ARBA" id="ARBA00023012"/>
    </source>
</evidence>
<dbReference type="EC" id="2.7.13.3" evidence="2"/>
<evidence type="ECO:0000313" key="9">
    <source>
        <dbReference type="EMBL" id="SDZ76465.1"/>
    </source>
</evidence>
<dbReference type="Gene3D" id="3.30.565.10">
    <property type="entry name" value="Histidine kinase-like ATPase, C-terminal domain"/>
    <property type="match status" value="1"/>
</dbReference>
<dbReference type="AlphaFoldDB" id="A0A1H3VNT6"/>
<dbReference type="Pfam" id="PF16927">
    <property type="entry name" value="HisKA_7TM"/>
    <property type="match status" value="1"/>
</dbReference>
<keyword evidence="7" id="KW-1133">Transmembrane helix</keyword>
<sequence>MNAEMLYVGGVLLASGFVIAVSAWVWSKDLDISGQLFVLTVAIHPLVGVFVAAELLAPTRELAVLMYTIHTGLGSAIPVAFALFAISFATNRRVVSRRLLASAAVYVAVVFGLEVTNPIHGVARTGYEVVGTTIPHLSGAPTSFFTVLTMPVFIGYYAAIGILGYRFLARREGRWTQTVVLFVGFIPPFAVTALWLGGVLVGPLNGAFVIGSGWMASFAGWAVLRHQLFDVVPLAREAAFDALDERVIVVDDEHRLLDYNETAATTFPELVSGRGESLESVLPTLVADAETRPDGGTATDDHPFVSTFTRDDDGTPREYTLTVSTLQAGGAVRGYVLLIRDITDRQRHVRDLEQQTAQLERFASTLSHDLRNPLNVAYGRIELARMGGEESDLETALDALDRAERIIEDLLTLAREGRTIDDRQRVSLVDVAESAWRTTDTGDATLTLDIAPTIAVYADRTRLQNVFENLFRNSVEHGSTDSSASLTVTLGRHDDGFYVEDDGVGIPPEHREHVFDDEYTTGGGTGLGLTIVDAIAQAHGWTTGIETGRDGGTRIVFGDVTLADDAADDEHRSVARVEASSVDADP</sequence>
<dbReference type="Proteomes" id="UP000236755">
    <property type="component" value="Unassembled WGS sequence"/>
</dbReference>
<evidence type="ECO:0000256" key="5">
    <source>
        <dbReference type="ARBA" id="ARBA00022777"/>
    </source>
</evidence>
<dbReference type="PANTHER" id="PTHR43711:SF1">
    <property type="entry name" value="HISTIDINE KINASE 1"/>
    <property type="match status" value="1"/>
</dbReference>
<dbReference type="InterPro" id="IPR035965">
    <property type="entry name" value="PAS-like_dom_sf"/>
</dbReference>
<dbReference type="InterPro" id="IPR036890">
    <property type="entry name" value="HATPase_C_sf"/>
</dbReference>
<dbReference type="GO" id="GO:0000155">
    <property type="term" value="F:phosphorelay sensor kinase activity"/>
    <property type="evidence" value="ECO:0007669"/>
    <property type="project" value="InterPro"/>
</dbReference>
<dbReference type="InterPro" id="IPR003594">
    <property type="entry name" value="HATPase_dom"/>
</dbReference>
<dbReference type="Gene3D" id="3.30.450.20">
    <property type="entry name" value="PAS domain"/>
    <property type="match status" value="1"/>
</dbReference>
<evidence type="ECO:0000256" key="2">
    <source>
        <dbReference type="ARBA" id="ARBA00012438"/>
    </source>
</evidence>
<organism evidence="9 10">
    <name type="scientific">Haloplanus vescus</name>
    <dbReference type="NCBI Taxonomy" id="555874"/>
    <lineage>
        <taxon>Archaea</taxon>
        <taxon>Methanobacteriati</taxon>
        <taxon>Methanobacteriota</taxon>
        <taxon>Stenosarchaea group</taxon>
        <taxon>Halobacteria</taxon>
        <taxon>Halobacteriales</taxon>
        <taxon>Haloferacaceae</taxon>
        <taxon>Haloplanus</taxon>
    </lineage>
</organism>
<feature type="transmembrane region" description="Helical" evidence="7">
    <location>
        <begin position="63"/>
        <end position="87"/>
    </location>
</feature>
<feature type="domain" description="Histidine kinase" evidence="8">
    <location>
        <begin position="365"/>
        <end position="557"/>
    </location>
</feature>
<dbReference type="SUPFAM" id="SSF55874">
    <property type="entry name" value="ATPase domain of HSP90 chaperone/DNA topoisomerase II/histidine kinase"/>
    <property type="match status" value="1"/>
</dbReference>
<keyword evidence="5" id="KW-0418">Kinase</keyword>
<dbReference type="CDD" id="cd00075">
    <property type="entry name" value="HATPase"/>
    <property type="match status" value="1"/>
</dbReference>
<dbReference type="Gene3D" id="1.10.287.130">
    <property type="match status" value="1"/>
</dbReference>
<dbReference type="InterPro" id="IPR005467">
    <property type="entry name" value="His_kinase_dom"/>
</dbReference>
<dbReference type="SUPFAM" id="SSF55785">
    <property type="entry name" value="PYP-like sensor domain (PAS domain)"/>
    <property type="match status" value="1"/>
</dbReference>
<feature type="transmembrane region" description="Helical" evidence="7">
    <location>
        <begin position="99"/>
        <end position="123"/>
    </location>
</feature>
<proteinExistence type="predicted"/>
<name>A0A1H3VNT6_9EURY</name>
<keyword evidence="3" id="KW-0597">Phosphoprotein</keyword>
<comment type="catalytic activity">
    <reaction evidence="1">
        <text>ATP + protein L-histidine = ADP + protein N-phospho-L-histidine.</text>
        <dbReference type="EC" id="2.7.13.3"/>
    </reaction>
</comment>
<keyword evidence="4" id="KW-0808">Transferase</keyword>
<dbReference type="InterPro" id="IPR036097">
    <property type="entry name" value="HisK_dim/P_sf"/>
</dbReference>
<dbReference type="STRING" id="555874.SAMN04488065_0131"/>
<dbReference type="SUPFAM" id="SSF47384">
    <property type="entry name" value="Homodimeric domain of signal transducing histidine kinase"/>
    <property type="match status" value="1"/>
</dbReference>
<keyword evidence="7" id="KW-0472">Membrane</keyword>
<accession>A0A1H3VNT6</accession>
<evidence type="ECO:0000259" key="8">
    <source>
        <dbReference type="PROSITE" id="PS50109"/>
    </source>
</evidence>
<reference evidence="9 10" key="1">
    <citation type="submission" date="2016-10" db="EMBL/GenBank/DDBJ databases">
        <authorList>
            <person name="de Groot N.N."/>
        </authorList>
    </citation>
    <scope>NUCLEOTIDE SEQUENCE [LARGE SCALE GENOMIC DNA]</scope>
    <source>
        <strain evidence="9 10">CGMCC 1.8712</strain>
    </source>
</reference>
<dbReference type="SMART" id="SM00388">
    <property type="entry name" value="HisKA"/>
    <property type="match status" value="1"/>
</dbReference>
<keyword evidence="7" id="KW-0812">Transmembrane</keyword>
<dbReference type="Pfam" id="PF02518">
    <property type="entry name" value="HATPase_c"/>
    <property type="match status" value="1"/>
</dbReference>
<dbReference type="PRINTS" id="PR00344">
    <property type="entry name" value="BCTRLSENSOR"/>
</dbReference>
<dbReference type="InterPro" id="IPR004358">
    <property type="entry name" value="Sig_transdc_His_kin-like_C"/>
</dbReference>
<dbReference type="EMBL" id="FNQT01000001">
    <property type="protein sequence ID" value="SDZ76465.1"/>
    <property type="molecule type" value="Genomic_DNA"/>
</dbReference>
<keyword evidence="6" id="KW-0902">Two-component regulatory system</keyword>
<evidence type="ECO:0000256" key="4">
    <source>
        <dbReference type="ARBA" id="ARBA00022679"/>
    </source>
</evidence>
<dbReference type="InterPro" id="IPR003661">
    <property type="entry name" value="HisK_dim/P_dom"/>
</dbReference>
<keyword evidence="10" id="KW-1185">Reference proteome</keyword>
<dbReference type="SMART" id="SM00387">
    <property type="entry name" value="HATPase_c"/>
    <property type="match status" value="1"/>
</dbReference>
<gene>
    <name evidence="9" type="ORF">SAMN04488065_0131</name>
</gene>
<dbReference type="InterPro" id="IPR050736">
    <property type="entry name" value="Sensor_HK_Regulatory"/>
</dbReference>
<evidence type="ECO:0000256" key="7">
    <source>
        <dbReference type="SAM" id="Phobius"/>
    </source>
</evidence>
<feature type="transmembrane region" description="Helical" evidence="7">
    <location>
        <begin position="37"/>
        <end position="57"/>
    </location>
</feature>
<feature type="transmembrane region" description="Helical" evidence="7">
    <location>
        <begin position="6"/>
        <end position="25"/>
    </location>
</feature>
<dbReference type="CDD" id="cd00082">
    <property type="entry name" value="HisKA"/>
    <property type="match status" value="1"/>
</dbReference>
<feature type="transmembrane region" description="Helical" evidence="7">
    <location>
        <begin position="179"/>
        <end position="201"/>
    </location>
</feature>
<dbReference type="Pfam" id="PF00512">
    <property type="entry name" value="HisKA"/>
    <property type="match status" value="1"/>
</dbReference>
<dbReference type="InterPro" id="IPR031621">
    <property type="entry name" value="HisKA_7TM"/>
</dbReference>
<evidence type="ECO:0000256" key="1">
    <source>
        <dbReference type="ARBA" id="ARBA00000085"/>
    </source>
</evidence>
<dbReference type="Pfam" id="PF08448">
    <property type="entry name" value="PAS_4"/>
    <property type="match status" value="1"/>
</dbReference>
<dbReference type="InterPro" id="IPR013656">
    <property type="entry name" value="PAS_4"/>
</dbReference>
<feature type="transmembrane region" description="Helical" evidence="7">
    <location>
        <begin position="143"/>
        <end position="167"/>
    </location>
</feature>